<protein>
    <submittedName>
        <fullName evidence="1">Uncharacterized protein</fullName>
    </submittedName>
</protein>
<keyword evidence="2" id="KW-1185">Reference proteome</keyword>
<dbReference type="EMBL" id="AP019552">
    <property type="protein sequence ID" value="BBJ29053.1"/>
    <property type="molecule type" value="Genomic_DNA"/>
</dbReference>
<dbReference type="KEGG" id="asac:ATHSA_p10006"/>
<accession>A0A6N4TE43</accession>
<sequence>MRMYYLALFKLGFRQICNAYEFLKGNAQIEIKKSPFLSPLIPCIEMSIYP</sequence>
<dbReference type="AlphaFoldDB" id="A0A6N4TE43"/>
<geneLocation type="plasmid" evidence="1 2">
    <name>pATS1</name>
</geneLocation>
<dbReference type="Proteomes" id="UP000463916">
    <property type="component" value="Plasmid pATS1"/>
</dbReference>
<evidence type="ECO:0000313" key="2">
    <source>
        <dbReference type="Proteomes" id="UP000463916"/>
    </source>
</evidence>
<name>A0A6N4TE43_9BACT</name>
<gene>
    <name evidence="1" type="ORF">ATHSA_p10006</name>
</gene>
<reference evidence="2" key="1">
    <citation type="submission" date="2019-04" db="EMBL/GenBank/DDBJ databases">
        <title>NAS-01 Genome Sequencing.</title>
        <authorList>
            <person name="Kato S."/>
            <person name="Itoh T."/>
            <person name="Ohkuma M."/>
        </authorList>
    </citation>
    <scope>NUCLEOTIDE SEQUENCE [LARGE SCALE GENOMIC DNA]</scope>
    <source>
        <strain evidence="2">NAS-01</strain>
        <plasmid evidence="2">pATS1</plasmid>
    </source>
</reference>
<evidence type="ECO:0000313" key="1">
    <source>
        <dbReference type="EMBL" id="BBJ29053.1"/>
    </source>
</evidence>
<organism evidence="1 2">
    <name type="scientific">Athalassotoga saccharophila</name>
    <dbReference type="NCBI Taxonomy" id="1441386"/>
    <lineage>
        <taxon>Bacteria</taxon>
        <taxon>Thermotogati</taxon>
        <taxon>Thermotogota</taxon>
        <taxon>Thermotogae</taxon>
        <taxon>Mesoaciditogales</taxon>
        <taxon>Mesoaciditogaceae</taxon>
        <taxon>Athalassotoga</taxon>
    </lineage>
</organism>
<proteinExistence type="predicted"/>
<keyword evidence="1" id="KW-0614">Plasmid</keyword>